<evidence type="ECO:0000313" key="10">
    <source>
        <dbReference type="Proteomes" id="UP000325797"/>
    </source>
</evidence>
<dbReference type="Proteomes" id="UP000325797">
    <property type="component" value="Chromosome"/>
</dbReference>
<dbReference type="RefSeq" id="WP_151118537.1">
    <property type="nucleotide sequence ID" value="NZ_CP042582.1"/>
</dbReference>
<dbReference type="KEGG" id="hadh:FRZ61_30460"/>
<dbReference type="OrthoDB" id="7183442at2"/>
<evidence type="ECO:0000313" key="9">
    <source>
        <dbReference type="EMBL" id="QEX23111.1"/>
    </source>
</evidence>
<comment type="cofactor">
    <cofactor evidence="2">
        <name>Mg(2+)</name>
        <dbReference type="ChEBI" id="CHEBI:18420"/>
    </cofactor>
</comment>
<evidence type="ECO:0000256" key="1">
    <source>
        <dbReference type="ARBA" id="ARBA00001936"/>
    </source>
</evidence>
<evidence type="ECO:0000256" key="6">
    <source>
        <dbReference type="ARBA" id="ARBA00023211"/>
    </source>
</evidence>
<feature type="domain" description="Nudix hydrolase" evidence="8">
    <location>
        <begin position="29"/>
        <end position="221"/>
    </location>
</feature>
<gene>
    <name evidence="9" type="ORF">FRZ61_30460</name>
</gene>
<evidence type="ECO:0000256" key="2">
    <source>
        <dbReference type="ARBA" id="ARBA00001946"/>
    </source>
</evidence>
<accession>A0A5J6N0A4</accession>
<name>A0A5J6N0A4_9PROT</name>
<protein>
    <submittedName>
        <fullName evidence="9">DNA mismatch repair protein MutT</fullName>
    </submittedName>
</protein>
<keyword evidence="10" id="KW-1185">Reference proteome</keyword>
<feature type="region of interest" description="Disordered" evidence="7">
    <location>
        <begin position="1"/>
        <end position="24"/>
    </location>
</feature>
<dbReference type="InterPro" id="IPR039121">
    <property type="entry name" value="NUDT19"/>
</dbReference>
<proteinExistence type="predicted"/>
<evidence type="ECO:0000256" key="5">
    <source>
        <dbReference type="ARBA" id="ARBA00022842"/>
    </source>
</evidence>
<organism evidence="9 10">
    <name type="scientific">Hypericibacter adhaerens</name>
    <dbReference type="NCBI Taxonomy" id="2602016"/>
    <lineage>
        <taxon>Bacteria</taxon>
        <taxon>Pseudomonadati</taxon>
        <taxon>Pseudomonadota</taxon>
        <taxon>Alphaproteobacteria</taxon>
        <taxon>Rhodospirillales</taxon>
        <taxon>Dongiaceae</taxon>
        <taxon>Hypericibacter</taxon>
    </lineage>
</organism>
<keyword evidence="3" id="KW-0479">Metal-binding</keyword>
<dbReference type="PROSITE" id="PS51462">
    <property type="entry name" value="NUDIX"/>
    <property type="match status" value="1"/>
</dbReference>
<dbReference type="PANTHER" id="PTHR12318">
    <property type="entry name" value="TESTOSTERONE-REGULATED PROTEIN RP2"/>
    <property type="match status" value="1"/>
</dbReference>
<comment type="cofactor">
    <cofactor evidence="1">
        <name>Mn(2+)</name>
        <dbReference type="ChEBI" id="CHEBI:29035"/>
    </cofactor>
</comment>
<dbReference type="GO" id="GO:0046872">
    <property type="term" value="F:metal ion binding"/>
    <property type="evidence" value="ECO:0007669"/>
    <property type="project" value="UniProtKB-KW"/>
</dbReference>
<sequence length="254" mass="27689">MEKRTDDALQKPASETAENPAPATVPLVRPVDAAGLVLLRQGARGGPEVLMGRRHGKAKFLPDIYVFPGGRVDPQDRLPSGFAEHLAPGVETALRRAAPRKRPASYLRAALRETFEETGLLLGAPGPKPAHEPAAEIWRQFAARGLAPRFEGFDYICRAITPRGSHRRYNTRFFLGDGATAEGSIAGDGELEDLAWRPVEAMAGLNLVDVTEYVLAEALRRWRRGHRPGLESPTLFRYIKDIAKPRQAGTAGAG</sequence>
<evidence type="ECO:0000256" key="4">
    <source>
        <dbReference type="ARBA" id="ARBA00022801"/>
    </source>
</evidence>
<keyword evidence="4" id="KW-0378">Hydrolase</keyword>
<keyword evidence="5" id="KW-0460">Magnesium</keyword>
<dbReference type="Gene3D" id="3.90.79.10">
    <property type="entry name" value="Nucleoside Triphosphate Pyrophosphohydrolase"/>
    <property type="match status" value="1"/>
</dbReference>
<reference evidence="9 10" key="1">
    <citation type="submission" date="2019-08" db="EMBL/GenBank/DDBJ databases">
        <title>Hyperibacter terrae gen. nov., sp. nov. and Hyperibacter viscosus sp. nov., two new members in the family Rhodospirillaceae isolated from the rhizosphere of Hypericum perforatum.</title>
        <authorList>
            <person name="Noviana Z."/>
        </authorList>
    </citation>
    <scope>NUCLEOTIDE SEQUENCE [LARGE SCALE GENOMIC DNA]</scope>
    <source>
        <strain evidence="9 10">R5959</strain>
    </source>
</reference>
<dbReference type="InterPro" id="IPR000086">
    <property type="entry name" value="NUDIX_hydrolase_dom"/>
</dbReference>
<evidence type="ECO:0000256" key="7">
    <source>
        <dbReference type="SAM" id="MobiDB-lite"/>
    </source>
</evidence>
<dbReference type="PANTHER" id="PTHR12318:SF0">
    <property type="entry name" value="ACYL-COENZYME A DIPHOSPHATASE NUDT19"/>
    <property type="match status" value="1"/>
</dbReference>
<dbReference type="EMBL" id="CP042582">
    <property type="protein sequence ID" value="QEX23111.1"/>
    <property type="molecule type" value="Genomic_DNA"/>
</dbReference>
<evidence type="ECO:0000256" key="3">
    <source>
        <dbReference type="ARBA" id="ARBA00022723"/>
    </source>
</evidence>
<evidence type="ECO:0000259" key="8">
    <source>
        <dbReference type="PROSITE" id="PS51462"/>
    </source>
</evidence>
<dbReference type="GO" id="GO:0016818">
    <property type="term" value="F:hydrolase activity, acting on acid anhydrides, in phosphorus-containing anhydrides"/>
    <property type="evidence" value="ECO:0007669"/>
    <property type="project" value="InterPro"/>
</dbReference>
<dbReference type="CDD" id="cd18870">
    <property type="entry name" value="NUDIX_AcylCoAdiphos_Nudt19"/>
    <property type="match status" value="1"/>
</dbReference>
<dbReference type="SUPFAM" id="SSF55811">
    <property type="entry name" value="Nudix"/>
    <property type="match status" value="1"/>
</dbReference>
<dbReference type="InterPro" id="IPR015797">
    <property type="entry name" value="NUDIX_hydrolase-like_dom_sf"/>
</dbReference>
<keyword evidence="6" id="KW-0464">Manganese</keyword>
<dbReference type="AlphaFoldDB" id="A0A5J6N0A4"/>